<keyword evidence="9" id="KW-0460">Magnesium</keyword>
<protein>
    <recommendedName>
        <fullName evidence="15">Calcium-transporting ATPase</fullName>
        <ecNumber evidence="15">7.2.2.10</ecNumber>
    </recommendedName>
</protein>
<comment type="subcellular location">
    <subcellularLocation>
        <location evidence="1">Endomembrane system</location>
        <topology evidence="1">Multi-pass membrane protein</topology>
    </subcellularLocation>
    <subcellularLocation>
        <location evidence="15">Membrane</location>
        <topology evidence="15">Multi-pass membrane protein</topology>
    </subcellularLocation>
</comment>
<dbReference type="VEuPathDB" id="AmoebaDB:FDP41_002705"/>
<dbReference type="OrthoDB" id="3352408at2759"/>
<dbReference type="Pfam" id="PF00122">
    <property type="entry name" value="E1-E2_ATPase"/>
    <property type="match status" value="1"/>
</dbReference>
<dbReference type="Gene3D" id="2.70.150.10">
    <property type="entry name" value="Calcium-transporting ATPase, cytoplasmic transduction domain A"/>
    <property type="match status" value="1"/>
</dbReference>
<proteinExistence type="inferred from homology"/>
<evidence type="ECO:0000256" key="15">
    <source>
        <dbReference type="RuleBase" id="RU361146"/>
    </source>
</evidence>
<keyword evidence="13 15" id="KW-0472">Membrane</keyword>
<feature type="transmembrane region" description="Helical" evidence="15">
    <location>
        <begin position="916"/>
        <end position="936"/>
    </location>
</feature>
<keyword evidence="11 15" id="KW-1133">Transmembrane helix</keyword>
<dbReference type="SUPFAM" id="SSF81653">
    <property type="entry name" value="Calcium ATPase, transduction domain A"/>
    <property type="match status" value="1"/>
</dbReference>
<keyword evidence="8 15" id="KW-0067">ATP-binding</keyword>
<feature type="transmembrane region" description="Helical" evidence="15">
    <location>
        <begin position="97"/>
        <end position="115"/>
    </location>
</feature>
<dbReference type="RefSeq" id="XP_044562903.1">
    <property type="nucleotide sequence ID" value="XM_044705929.1"/>
</dbReference>
<dbReference type="PRINTS" id="PR00120">
    <property type="entry name" value="HATPASE"/>
</dbReference>
<dbReference type="InterPro" id="IPR023214">
    <property type="entry name" value="HAD_sf"/>
</dbReference>
<dbReference type="AlphaFoldDB" id="A0A6A5BX21"/>
<dbReference type="EC" id="7.2.2.10" evidence="15"/>
<dbReference type="VEuPathDB" id="AmoebaDB:NF0061680"/>
<feature type="domain" description="Cation-transporting P-type ATPase N-terminal" evidence="16">
    <location>
        <begin position="41"/>
        <end position="113"/>
    </location>
</feature>
<evidence type="ECO:0000256" key="10">
    <source>
        <dbReference type="ARBA" id="ARBA00022967"/>
    </source>
</evidence>
<dbReference type="InterPro" id="IPR018303">
    <property type="entry name" value="ATPase_P-typ_P_site"/>
</dbReference>
<comment type="catalytic activity">
    <reaction evidence="14 15">
        <text>Ca(2+)(in) + ATP + H2O = Ca(2+)(out) + ADP + phosphate + H(+)</text>
        <dbReference type="Rhea" id="RHEA:18105"/>
        <dbReference type="ChEBI" id="CHEBI:15377"/>
        <dbReference type="ChEBI" id="CHEBI:15378"/>
        <dbReference type="ChEBI" id="CHEBI:29108"/>
        <dbReference type="ChEBI" id="CHEBI:30616"/>
        <dbReference type="ChEBI" id="CHEBI:43474"/>
        <dbReference type="ChEBI" id="CHEBI:456216"/>
        <dbReference type="EC" id="7.2.2.10"/>
    </reaction>
</comment>
<dbReference type="InterPro" id="IPR023299">
    <property type="entry name" value="ATPase_P-typ_cyto_dom_N"/>
</dbReference>
<keyword evidence="10" id="KW-1278">Translocase</keyword>
<evidence type="ECO:0000256" key="12">
    <source>
        <dbReference type="ARBA" id="ARBA00023065"/>
    </source>
</evidence>
<evidence type="ECO:0000313" key="18">
    <source>
        <dbReference type="Proteomes" id="UP000444721"/>
    </source>
</evidence>
<dbReference type="Pfam" id="PF00690">
    <property type="entry name" value="Cation_ATPase_N"/>
    <property type="match status" value="1"/>
</dbReference>
<dbReference type="InterPro" id="IPR006408">
    <property type="entry name" value="P-type_ATPase_IIB"/>
</dbReference>
<organism evidence="17 18">
    <name type="scientific">Naegleria fowleri</name>
    <name type="common">Brain eating amoeba</name>
    <dbReference type="NCBI Taxonomy" id="5763"/>
    <lineage>
        <taxon>Eukaryota</taxon>
        <taxon>Discoba</taxon>
        <taxon>Heterolobosea</taxon>
        <taxon>Tetramitia</taxon>
        <taxon>Eutetramitia</taxon>
        <taxon>Vahlkampfiidae</taxon>
        <taxon>Naegleria</taxon>
    </lineage>
</organism>
<dbReference type="Pfam" id="PF13246">
    <property type="entry name" value="Cation_ATPase"/>
    <property type="match status" value="1"/>
</dbReference>
<dbReference type="SFLD" id="SFLDG00002">
    <property type="entry name" value="C1.7:_P-type_atpase_like"/>
    <property type="match status" value="1"/>
</dbReference>
<dbReference type="PRINTS" id="PR00119">
    <property type="entry name" value="CATATPASE"/>
</dbReference>
<dbReference type="SUPFAM" id="SSF81665">
    <property type="entry name" value="Calcium ATPase, transmembrane domain M"/>
    <property type="match status" value="1"/>
</dbReference>
<dbReference type="GO" id="GO:0046872">
    <property type="term" value="F:metal ion binding"/>
    <property type="evidence" value="ECO:0007669"/>
    <property type="project" value="UniProtKB-KW"/>
</dbReference>
<name>A0A6A5BX21_NAEFO</name>
<feature type="transmembrane region" description="Helical" evidence="15">
    <location>
        <begin position="948"/>
        <end position="968"/>
    </location>
</feature>
<dbReference type="CDD" id="cd02081">
    <property type="entry name" value="P-type_ATPase_Ca_PMCA-like"/>
    <property type="match status" value="1"/>
</dbReference>
<dbReference type="NCBIfam" id="TIGR01494">
    <property type="entry name" value="ATPase_P-type"/>
    <property type="match status" value="3"/>
</dbReference>
<keyword evidence="6 15" id="KW-0547">Nucleotide-binding</keyword>
<dbReference type="InterPro" id="IPR006068">
    <property type="entry name" value="ATPase_P-typ_cation-transptr_C"/>
</dbReference>
<keyword evidence="7 15" id="KW-0106">Calcium</keyword>
<keyword evidence="12 15" id="KW-0406">Ion transport</keyword>
<dbReference type="PANTHER" id="PTHR24093">
    <property type="entry name" value="CATION TRANSPORTING ATPASE"/>
    <property type="match status" value="1"/>
</dbReference>
<dbReference type="FunFam" id="1.20.1110.10:FF:000039">
    <property type="entry name" value="Calcium-transporting ATPase"/>
    <property type="match status" value="1"/>
</dbReference>
<dbReference type="Pfam" id="PF00689">
    <property type="entry name" value="Cation_ATPase_C"/>
    <property type="match status" value="1"/>
</dbReference>
<dbReference type="VEuPathDB" id="AmoebaDB:NfTy_057180"/>
<comment type="caution">
    <text evidence="15">Lacks conserved residue(s) required for the propagation of feature annotation.</text>
</comment>
<feature type="transmembrane region" description="Helical" evidence="15">
    <location>
        <begin position="326"/>
        <end position="356"/>
    </location>
</feature>
<comment type="caution">
    <text evidence="17">The sequence shown here is derived from an EMBL/GenBank/DDBJ whole genome shotgun (WGS) entry which is preliminary data.</text>
</comment>
<dbReference type="InterPro" id="IPR059000">
    <property type="entry name" value="ATPase_P-type_domA"/>
</dbReference>
<evidence type="ECO:0000256" key="2">
    <source>
        <dbReference type="ARBA" id="ARBA00022448"/>
    </source>
</evidence>
<dbReference type="GO" id="GO:0016887">
    <property type="term" value="F:ATP hydrolysis activity"/>
    <property type="evidence" value="ECO:0007669"/>
    <property type="project" value="InterPro"/>
</dbReference>
<evidence type="ECO:0000256" key="6">
    <source>
        <dbReference type="ARBA" id="ARBA00022741"/>
    </source>
</evidence>
<dbReference type="InterPro" id="IPR023298">
    <property type="entry name" value="ATPase_P-typ_TM_dom_sf"/>
</dbReference>
<feature type="transmembrane region" description="Helical" evidence="15">
    <location>
        <begin position="284"/>
        <end position="306"/>
    </location>
</feature>
<reference evidence="17 18" key="1">
    <citation type="journal article" date="2019" name="Sci. Rep.">
        <title>Nanopore sequencing improves the draft genome of the human pathogenic amoeba Naegleria fowleri.</title>
        <authorList>
            <person name="Liechti N."/>
            <person name="Schurch N."/>
            <person name="Bruggmann R."/>
            <person name="Wittwer M."/>
        </authorList>
    </citation>
    <scope>NUCLEOTIDE SEQUENCE [LARGE SCALE GENOMIC DNA]</scope>
    <source>
        <strain evidence="17 18">ATCC 30894</strain>
    </source>
</reference>
<accession>A0A6A5BX21</accession>
<dbReference type="Gene3D" id="3.40.50.1000">
    <property type="entry name" value="HAD superfamily/HAD-like"/>
    <property type="match status" value="1"/>
</dbReference>
<sequence length="983" mass="108613">MPRNSGNTMNIELQDNYGGYSVTLQQLDELLESRDVLALREFGNGEGLAKALKTDLRNGIHHGEEADRQSHFGKNEYPKKPLVPLWKLFLEALKEPLLIILMVLAVISIVLGVAFPEREEDRKFGWIEGAAIIVAVLIVSSVASINDWQKERKFRELSKESADIKIKVIRDGESQTVQIASIVVGDVVEIEQGDQVPADGVIIEFHDLKTDESVMTGETDLIKKNDETPFLLSGTVVAEGYGRMLVTCVGVNSEWGKTLAKITEDDDDDDKTPLEAKLDKLATLIGKFGVGFAVATFLVLLAGWLIKKIYETNVGKDTWSAADISTMVGFIIISVTIVVVAVPEGLPLAVTISLAYSVKKMMKDNNLVRHLAACETMGGATNICSDKTGTLTLNEMRVVKAVIAGDEYLDGLPDNTDGMNEEVVQVLSHGISVNSKASLNKPKAGSLKEYEVSGNKTEASLLIMLKDLGIDYVPIRKHYTENDKIEKLYTFSSAKKRMAVIVRTDTGAHRLYLKGASEIVLGVCSQQILKNGSVVPLTEQQKKKWMEDIESMASQGLRTLTLAYKDLQGTEDYENQEAVEFGSTLIAIVGIKDPLRVEVIDAVKQCKKSGIFVRMVTGDNILTAQHIARECGILFGDGIAIEGPNFRKMSDDEIDEILPRLQVMARSSPSDKHKLVSRLRALGEVVAVTGDGTNDGPALKEADVGLSMGIAGTQIAKEASDIIIMDDNFSSIVKSVLWGRTIYENIRKFLVFQLTVNVCALLVTVITALTSFIIAPPAGSHSKHMDPPLTAVQLLWVNLIMDTFAALALATEPPIPELLDRKPYGRHDSLITKNMWVHIIGQGLYQLVILLGLYYTGYQYLCVGGKCLAEAFESYSAAEVNNTIVFNSFVFCQLFNELNSRKINNEWNIFQSIHKSWMFILIFFFTGGMQAIIVQFCGRFTNTVPLNWYQWLICIALGVVCIPFSYLLRVVGRLLTKFLKWEN</sequence>
<feature type="transmembrane region" description="Helical" evidence="15">
    <location>
        <begin position="836"/>
        <end position="855"/>
    </location>
</feature>
<feature type="transmembrane region" description="Helical" evidence="15">
    <location>
        <begin position="749"/>
        <end position="775"/>
    </location>
</feature>
<dbReference type="SUPFAM" id="SSF81660">
    <property type="entry name" value="Metal cation-transporting ATPase, ATP-binding domain N"/>
    <property type="match status" value="1"/>
</dbReference>
<dbReference type="SUPFAM" id="SSF56784">
    <property type="entry name" value="HAD-like"/>
    <property type="match status" value="1"/>
</dbReference>
<dbReference type="FunFam" id="2.70.150.10:FF:000029">
    <property type="entry name" value="Calcium-transporting ATPase"/>
    <property type="match status" value="1"/>
</dbReference>
<evidence type="ECO:0000256" key="11">
    <source>
        <dbReference type="ARBA" id="ARBA00022989"/>
    </source>
</evidence>
<comment type="similarity">
    <text evidence="15">Belongs to the cation transport ATPase (P-type) (TC 3.A.3) family.</text>
</comment>
<evidence type="ECO:0000256" key="1">
    <source>
        <dbReference type="ARBA" id="ARBA00004127"/>
    </source>
</evidence>
<dbReference type="InterPro" id="IPR036412">
    <property type="entry name" value="HAD-like_sf"/>
</dbReference>
<evidence type="ECO:0000256" key="4">
    <source>
        <dbReference type="ARBA" id="ARBA00022692"/>
    </source>
</evidence>
<evidence type="ECO:0000256" key="5">
    <source>
        <dbReference type="ARBA" id="ARBA00022723"/>
    </source>
</evidence>
<dbReference type="Gene3D" id="3.40.1110.10">
    <property type="entry name" value="Calcium-transporting ATPase, cytoplasmic domain N"/>
    <property type="match status" value="1"/>
</dbReference>
<dbReference type="Proteomes" id="UP000444721">
    <property type="component" value="Unassembled WGS sequence"/>
</dbReference>
<dbReference type="SFLD" id="SFLDS00003">
    <property type="entry name" value="Haloacid_Dehalogenase"/>
    <property type="match status" value="1"/>
</dbReference>
<dbReference type="PANTHER" id="PTHR24093:SF369">
    <property type="entry name" value="CALCIUM-TRANSPORTING ATPASE"/>
    <property type="match status" value="1"/>
</dbReference>
<evidence type="ECO:0000256" key="14">
    <source>
        <dbReference type="ARBA" id="ARBA00048694"/>
    </source>
</evidence>
<dbReference type="SFLD" id="SFLDF00027">
    <property type="entry name" value="p-type_atpase"/>
    <property type="match status" value="1"/>
</dbReference>
<evidence type="ECO:0000256" key="9">
    <source>
        <dbReference type="ARBA" id="ARBA00022842"/>
    </source>
</evidence>
<dbReference type="GO" id="GO:0012505">
    <property type="term" value="C:endomembrane system"/>
    <property type="evidence" value="ECO:0007669"/>
    <property type="project" value="UniProtKB-SubCell"/>
</dbReference>
<dbReference type="Gene3D" id="1.20.1110.10">
    <property type="entry name" value="Calcium-transporting ATPase, transmembrane domain"/>
    <property type="match status" value="1"/>
</dbReference>
<evidence type="ECO:0000313" key="17">
    <source>
        <dbReference type="EMBL" id="KAF0978190.1"/>
    </source>
</evidence>
<keyword evidence="18" id="KW-1185">Reference proteome</keyword>
<evidence type="ECO:0000256" key="13">
    <source>
        <dbReference type="ARBA" id="ARBA00023136"/>
    </source>
</evidence>
<dbReference type="EMBL" id="VFQX01000030">
    <property type="protein sequence ID" value="KAF0978190.1"/>
    <property type="molecule type" value="Genomic_DNA"/>
</dbReference>
<keyword evidence="3 15" id="KW-0109">Calcium transport</keyword>
<keyword evidence="2 15" id="KW-0813">Transport</keyword>
<evidence type="ECO:0000256" key="7">
    <source>
        <dbReference type="ARBA" id="ARBA00022837"/>
    </source>
</evidence>
<feature type="transmembrane region" description="Helical" evidence="15">
    <location>
        <begin position="127"/>
        <end position="145"/>
    </location>
</feature>
<dbReference type="GO" id="GO:0005388">
    <property type="term" value="F:P-type calcium transporter activity"/>
    <property type="evidence" value="ECO:0007669"/>
    <property type="project" value="UniProtKB-EC"/>
</dbReference>
<evidence type="ECO:0000256" key="3">
    <source>
        <dbReference type="ARBA" id="ARBA00022568"/>
    </source>
</evidence>
<dbReference type="InterPro" id="IPR004014">
    <property type="entry name" value="ATPase_P-typ_cation-transptr_N"/>
</dbReference>
<evidence type="ECO:0000259" key="16">
    <source>
        <dbReference type="SMART" id="SM00831"/>
    </source>
</evidence>
<keyword evidence="5" id="KW-0479">Metal-binding</keyword>
<dbReference type="FunFam" id="3.40.50.1000:FF:000018">
    <property type="entry name" value="Calcium-transporting ATPase"/>
    <property type="match status" value="1"/>
</dbReference>
<dbReference type="GO" id="GO:0005886">
    <property type="term" value="C:plasma membrane"/>
    <property type="evidence" value="ECO:0007669"/>
    <property type="project" value="TreeGrafter"/>
</dbReference>
<dbReference type="InterPro" id="IPR001757">
    <property type="entry name" value="P_typ_ATPase"/>
</dbReference>
<dbReference type="NCBIfam" id="TIGR01517">
    <property type="entry name" value="ATPase-IIB_Ca"/>
    <property type="match status" value="1"/>
</dbReference>
<evidence type="ECO:0000256" key="8">
    <source>
        <dbReference type="ARBA" id="ARBA00022840"/>
    </source>
</evidence>
<dbReference type="InterPro" id="IPR008250">
    <property type="entry name" value="ATPase_P-typ_transduc_dom_A_sf"/>
</dbReference>
<dbReference type="OMA" id="CFVLWFG"/>
<dbReference type="GO" id="GO:0005524">
    <property type="term" value="F:ATP binding"/>
    <property type="evidence" value="ECO:0007669"/>
    <property type="project" value="UniProtKB-KW"/>
</dbReference>
<keyword evidence="4 15" id="KW-0812">Transmembrane</keyword>
<dbReference type="InterPro" id="IPR044492">
    <property type="entry name" value="P_typ_ATPase_HD_dom"/>
</dbReference>
<dbReference type="GeneID" id="68109923"/>
<dbReference type="SMART" id="SM00831">
    <property type="entry name" value="Cation_ATPase_N"/>
    <property type="match status" value="1"/>
</dbReference>
<gene>
    <name evidence="17" type="ORF">FDP41_002705</name>
</gene>
<comment type="function">
    <text evidence="15">Catalyzes the hydrolysis of ATP coupled with the transport of calcium.</text>
</comment>
<dbReference type="PROSITE" id="PS00154">
    <property type="entry name" value="ATPASE_E1_E2"/>
    <property type="match status" value="1"/>
</dbReference>